<feature type="chain" id="PRO_5009514811" description="VCBS repeat-containing protein" evidence="1">
    <location>
        <begin position="24"/>
        <end position="100"/>
    </location>
</feature>
<dbReference type="Proteomes" id="UP000177025">
    <property type="component" value="Unassembled WGS sequence"/>
</dbReference>
<evidence type="ECO:0000256" key="1">
    <source>
        <dbReference type="SAM" id="SignalP"/>
    </source>
</evidence>
<protein>
    <recommendedName>
        <fullName evidence="4">VCBS repeat-containing protein</fullName>
    </recommendedName>
</protein>
<proteinExistence type="predicted"/>
<evidence type="ECO:0000313" key="2">
    <source>
        <dbReference type="EMBL" id="OGC41311.1"/>
    </source>
</evidence>
<feature type="signal peptide" evidence="1">
    <location>
        <begin position="1"/>
        <end position="23"/>
    </location>
</feature>
<evidence type="ECO:0008006" key="4">
    <source>
        <dbReference type="Google" id="ProtNLM"/>
    </source>
</evidence>
<gene>
    <name evidence="2" type="ORF">A2Y85_07950</name>
</gene>
<comment type="caution">
    <text evidence="2">The sequence shown here is derived from an EMBL/GenBank/DDBJ whole genome shotgun (WGS) entry which is preliminary data.</text>
</comment>
<organism evidence="2 3">
    <name type="scientific">candidate division WOR-3 bacterium RBG_13_43_14</name>
    <dbReference type="NCBI Taxonomy" id="1802590"/>
    <lineage>
        <taxon>Bacteria</taxon>
        <taxon>Bacteria division WOR-3</taxon>
    </lineage>
</organism>
<name>A0A1F4U8S7_UNCW3</name>
<dbReference type="AlphaFoldDB" id="A0A1F4U8S7"/>
<dbReference type="SUPFAM" id="SSF69318">
    <property type="entry name" value="Integrin alpha N-terminal domain"/>
    <property type="match status" value="1"/>
</dbReference>
<dbReference type="EMBL" id="MEUM01000112">
    <property type="protein sequence ID" value="OGC41311.1"/>
    <property type="molecule type" value="Genomic_DNA"/>
</dbReference>
<reference evidence="2 3" key="1">
    <citation type="journal article" date="2016" name="Nat. Commun.">
        <title>Thousands of microbial genomes shed light on interconnected biogeochemical processes in an aquifer system.</title>
        <authorList>
            <person name="Anantharaman K."/>
            <person name="Brown C.T."/>
            <person name="Hug L.A."/>
            <person name="Sharon I."/>
            <person name="Castelle C.J."/>
            <person name="Probst A.J."/>
            <person name="Thomas B.C."/>
            <person name="Singh A."/>
            <person name="Wilkins M.J."/>
            <person name="Karaoz U."/>
            <person name="Brodie E.L."/>
            <person name="Williams K.H."/>
            <person name="Hubbard S.S."/>
            <person name="Banfield J.F."/>
        </authorList>
    </citation>
    <scope>NUCLEOTIDE SEQUENCE [LARGE SCALE GENOMIC DNA]</scope>
</reference>
<accession>A0A1F4U8S7</accession>
<sequence>MIKIVFISLFLVVLSFGQTPIFDAPVAIQANGSPINVGYGGNASPFMIDWNGDGKQDLLLGQFDGGRVRFYANTGTNYNPTFVNFSYLQADGSDISVSYG</sequence>
<evidence type="ECO:0000313" key="3">
    <source>
        <dbReference type="Proteomes" id="UP000177025"/>
    </source>
</evidence>
<dbReference type="InterPro" id="IPR028994">
    <property type="entry name" value="Integrin_alpha_N"/>
</dbReference>
<keyword evidence="1" id="KW-0732">Signal</keyword>